<keyword evidence="4" id="KW-0819">tRNA processing</keyword>
<keyword evidence="2" id="KW-0698">rRNA processing</keyword>
<dbReference type="GO" id="GO:0006364">
    <property type="term" value="P:rRNA processing"/>
    <property type="evidence" value="ECO:0007669"/>
    <property type="project" value="UniProtKB-KW"/>
</dbReference>
<dbReference type="SMART" id="SM00358">
    <property type="entry name" value="DSRM"/>
    <property type="match status" value="1"/>
</dbReference>
<dbReference type="EC" id="3.1.26.3" evidence="13"/>
<evidence type="ECO:0000256" key="2">
    <source>
        <dbReference type="ARBA" id="ARBA00022552"/>
    </source>
</evidence>
<evidence type="ECO:0000256" key="4">
    <source>
        <dbReference type="ARBA" id="ARBA00022694"/>
    </source>
</evidence>
<reference evidence="13" key="1">
    <citation type="submission" date="2016-10" db="EMBL/GenBank/DDBJ databases">
        <title>Sequence of Gallionella enrichment culture.</title>
        <authorList>
            <person name="Poehlein A."/>
            <person name="Muehling M."/>
            <person name="Daniel R."/>
        </authorList>
    </citation>
    <scope>NUCLEOTIDE SEQUENCE</scope>
</reference>
<organism evidence="13">
    <name type="scientific">mine drainage metagenome</name>
    <dbReference type="NCBI Taxonomy" id="410659"/>
    <lineage>
        <taxon>unclassified sequences</taxon>
        <taxon>metagenomes</taxon>
        <taxon>ecological metagenomes</taxon>
    </lineage>
</organism>
<keyword evidence="8 13" id="KW-0378">Hydrolase</keyword>
<evidence type="ECO:0000256" key="9">
    <source>
        <dbReference type="ARBA" id="ARBA00022842"/>
    </source>
</evidence>
<proteinExistence type="predicted"/>
<dbReference type="Gene3D" id="3.30.160.20">
    <property type="match status" value="1"/>
</dbReference>
<evidence type="ECO:0000256" key="10">
    <source>
        <dbReference type="ARBA" id="ARBA00022884"/>
    </source>
</evidence>
<evidence type="ECO:0000256" key="11">
    <source>
        <dbReference type="SAM" id="MobiDB-lite"/>
    </source>
</evidence>
<feature type="region of interest" description="Disordered" evidence="11">
    <location>
        <begin position="127"/>
        <end position="174"/>
    </location>
</feature>
<keyword evidence="10" id="KW-0694">RNA-binding</keyword>
<dbReference type="GO" id="GO:0003725">
    <property type="term" value="F:double-stranded RNA binding"/>
    <property type="evidence" value="ECO:0007669"/>
    <property type="project" value="TreeGrafter"/>
</dbReference>
<dbReference type="GO" id="GO:0008033">
    <property type="term" value="P:tRNA processing"/>
    <property type="evidence" value="ECO:0007669"/>
    <property type="project" value="UniProtKB-KW"/>
</dbReference>
<keyword evidence="1" id="KW-0963">Cytoplasm</keyword>
<dbReference type="GO" id="GO:0006397">
    <property type="term" value="P:mRNA processing"/>
    <property type="evidence" value="ECO:0007669"/>
    <property type="project" value="UniProtKB-KW"/>
</dbReference>
<evidence type="ECO:0000256" key="3">
    <source>
        <dbReference type="ARBA" id="ARBA00022664"/>
    </source>
</evidence>
<evidence type="ECO:0000313" key="13">
    <source>
        <dbReference type="EMBL" id="OIQ73867.1"/>
    </source>
</evidence>
<evidence type="ECO:0000256" key="6">
    <source>
        <dbReference type="ARBA" id="ARBA00022723"/>
    </source>
</evidence>
<comment type="caution">
    <text evidence="13">The sequence shown here is derived from an EMBL/GenBank/DDBJ whole genome shotgun (WGS) entry which is preliminary data.</text>
</comment>
<evidence type="ECO:0000256" key="7">
    <source>
        <dbReference type="ARBA" id="ARBA00022759"/>
    </source>
</evidence>
<dbReference type="EMBL" id="MLJW01002709">
    <property type="protein sequence ID" value="OIQ73867.1"/>
    <property type="molecule type" value="Genomic_DNA"/>
</dbReference>
<keyword evidence="5" id="KW-0540">Nuclease</keyword>
<keyword evidence="7" id="KW-0255">Endonuclease</keyword>
<evidence type="ECO:0000256" key="5">
    <source>
        <dbReference type="ARBA" id="ARBA00022722"/>
    </source>
</evidence>
<dbReference type="CDD" id="cd10845">
    <property type="entry name" value="DSRM_RNAse_III_family"/>
    <property type="match status" value="1"/>
</dbReference>
<dbReference type="FunFam" id="3.30.160.20:FF:000003">
    <property type="entry name" value="Ribonuclease 3"/>
    <property type="match status" value="1"/>
</dbReference>
<name>A0A1J5Q8Q4_9ZZZZ</name>
<sequence>MLGAIYLESGFDAAQEVMRRLFAPLLDALDADVVRKDAKTQLQEFLQAQRLPLPAYTVLDVHGAAHQQRFRVECAVPALGLKVEGEGDSRRRAEQEAATRMIDRLGRGGTQPVRGRNRPVLIDARKQAAGAGTAGGPASGQQGAVFDTPAADADPEQNLSRVKAHRTSRKTSRS</sequence>
<feature type="domain" description="DRBM" evidence="12">
    <location>
        <begin position="37"/>
        <end position="107"/>
    </location>
</feature>
<accession>A0A1J5Q8Q4</accession>
<dbReference type="PROSITE" id="PS50137">
    <property type="entry name" value="DS_RBD"/>
    <property type="match status" value="1"/>
</dbReference>
<dbReference type="PANTHER" id="PTHR11207">
    <property type="entry name" value="RIBONUCLEASE III"/>
    <property type="match status" value="1"/>
</dbReference>
<dbReference type="Pfam" id="PF00035">
    <property type="entry name" value="dsrm"/>
    <property type="match status" value="1"/>
</dbReference>
<keyword evidence="6" id="KW-0479">Metal-binding</keyword>
<dbReference type="InterPro" id="IPR014720">
    <property type="entry name" value="dsRBD_dom"/>
</dbReference>
<evidence type="ECO:0000256" key="8">
    <source>
        <dbReference type="ARBA" id="ARBA00022801"/>
    </source>
</evidence>
<dbReference type="SUPFAM" id="SSF54768">
    <property type="entry name" value="dsRNA-binding domain-like"/>
    <property type="match status" value="1"/>
</dbReference>
<gene>
    <name evidence="13" type="primary">rnc_14</name>
    <name evidence="13" type="ORF">GALL_444940</name>
</gene>
<keyword evidence="3" id="KW-0507">mRNA processing</keyword>
<dbReference type="GO" id="GO:0004525">
    <property type="term" value="F:ribonuclease III activity"/>
    <property type="evidence" value="ECO:0007669"/>
    <property type="project" value="UniProtKB-EC"/>
</dbReference>
<dbReference type="GO" id="GO:0046872">
    <property type="term" value="F:metal ion binding"/>
    <property type="evidence" value="ECO:0007669"/>
    <property type="project" value="UniProtKB-KW"/>
</dbReference>
<protein>
    <submittedName>
        <fullName evidence="13">Ribonuclease 3</fullName>
        <ecNumber evidence="13">3.1.26.3</ecNumber>
    </submittedName>
</protein>
<feature type="compositionally biased region" description="Basic residues" evidence="11">
    <location>
        <begin position="162"/>
        <end position="174"/>
    </location>
</feature>
<dbReference type="GO" id="GO:0010468">
    <property type="term" value="P:regulation of gene expression"/>
    <property type="evidence" value="ECO:0007669"/>
    <property type="project" value="TreeGrafter"/>
</dbReference>
<dbReference type="PANTHER" id="PTHR11207:SF0">
    <property type="entry name" value="RIBONUCLEASE 3"/>
    <property type="match status" value="1"/>
</dbReference>
<evidence type="ECO:0000256" key="1">
    <source>
        <dbReference type="ARBA" id="ARBA00022490"/>
    </source>
</evidence>
<dbReference type="AlphaFoldDB" id="A0A1J5Q8Q4"/>
<keyword evidence="9" id="KW-0460">Magnesium</keyword>
<evidence type="ECO:0000259" key="12">
    <source>
        <dbReference type="PROSITE" id="PS50137"/>
    </source>
</evidence>